<comment type="caution">
    <text evidence="2">The sequence shown here is derived from an EMBL/GenBank/DDBJ whole genome shotgun (WGS) entry which is preliminary data.</text>
</comment>
<accession>A0A4R3LV11</accession>
<dbReference type="CDD" id="cd01300">
    <property type="entry name" value="YtcJ_like"/>
    <property type="match status" value="1"/>
</dbReference>
<evidence type="ECO:0000313" key="3">
    <source>
        <dbReference type="Proteomes" id="UP000294664"/>
    </source>
</evidence>
<evidence type="ECO:0000313" key="2">
    <source>
        <dbReference type="EMBL" id="TCT04381.1"/>
    </source>
</evidence>
<feature type="domain" description="Amidohydrolase 3" evidence="1">
    <location>
        <begin position="55"/>
        <end position="556"/>
    </location>
</feature>
<keyword evidence="3" id="KW-1185">Reference proteome</keyword>
<dbReference type="Proteomes" id="UP000294664">
    <property type="component" value="Unassembled WGS sequence"/>
</dbReference>
<dbReference type="GO" id="GO:0016810">
    <property type="term" value="F:hydrolase activity, acting on carbon-nitrogen (but not peptide) bonds"/>
    <property type="evidence" value="ECO:0007669"/>
    <property type="project" value="InterPro"/>
</dbReference>
<gene>
    <name evidence="2" type="ORF">EDC64_107199</name>
</gene>
<dbReference type="Gene3D" id="3.20.20.140">
    <property type="entry name" value="Metal-dependent hydrolases"/>
    <property type="match status" value="1"/>
</dbReference>
<reference evidence="2 3" key="1">
    <citation type="submission" date="2019-03" db="EMBL/GenBank/DDBJ databases">
        <title>Genomic Encyclopedia of Type Strains, Phase IV (KMG-IV): sequencing the most valuable type-strain genomes for metagenomic binning, comparative biology and taxonomic classification.</title>
        <authorList>
            <person name="Goeker M."/>
        </authorList>
    </citation>
    <scope>NUCLEOTIDE SEQUENCE [LARGE SCALE GENOMIC DNA]</scope>
    <source>
        <strain evidence="2 3">DSM 9035</strain>
    </source>
</reference>
<dbReference type="OrthoDB" id="9811399at2"/>
<dbReference type="EMBL" id="SMAI01000007">
    <property type="protein sequence ID" value="TCT04381.1"/>
    <property type="molecule type" value="Genomic_DNA"/>
</dbReference>
<dbReference type="RefSeq" id="WP_132031978.1">
    <property type="nucleotide sequence ID" value="NZ_SMAI01000007.1"/>
</dbReference>
<dbReference type="InterPro" id="IPR013108">
    <property type="entry name" value="Amidohydro_3"/>
</dbReference>
<dbReference type="PANTHER" id="PTHR22642">
    <property type="entry name" value="IMIDAZOLONEPROPIONASE"/>
    <property type="match status" value="1"/>
</dbReference>
<dbReference type="Gene3D" id="3.10.310.70">
    <property type="match status" value="1"/>
</dbReference>
<dbReference type="Pfam" id="PF07969">
    <property type="entry name" value="Amidohydro_3"/>
    <property type="match status" value="1"/>
</dbReference>
<dbReference type="SUPFAM" id="SSF51338">
    <property type="entry name" value="Composite domain of metallo-dependent hydrolases"/>
    <property type="match status" value="1"/>
</dbReference>
<name>A0A4R3LV11_9HYPH</name>
<dbReference type="AlphaFoldDB" id="A0A4R3LV11"/>
<proteinExistence type="predicted"/>
<dbReference type="InterPro" id="IPR033932">
    <property type="entry name" value="YtcJ-like"/>
</dbReference>
<dbReference type="InterPro" id="IPR011059">
    <property type="entry name" value="Metal-dep_hydrolase_composite"/>
</dbReference>
<sequence length="571" mass="62269">MSAASPADLILHNGRILTFDAADRIVDTLAVGGGRILAAGSYEEAAAFAGPSTRILDLGGAAVMPGLVDGHAHMDREGLKRVYPSLEGARSIADIKDRIADLARGKRPGEWIVTMPIGDPPYYWNVPESLAEGRWPTRHDLDAAAPHNPVFIRPIWGFWRHTTPLVTCVNSLALARAGISRDTRSPSAQMEIETDSAGEPTGIFREWELQPIAELLYFRQIPGFSHADRVAAIPAGARAYHAVGTTSIFEEHGAASELIRAYKDAHRAGTLTMRTSLVVSPNWRAIGPVDPDAFLEAFGWALGEPALGDGMLRVAGLFVDIEPTLNNALRAEALPYTGWAGFNYDTAVDRERAKAILLACARNDIRAIAIWPNMIDLLEEVDREIPLAGRRWILGHISTLSPRDIERIARMGLVITTHTNRYVYKEGHLLKGRLPPERHREIVPLRDLIDAGVTVALATDNVPTSLFWPVWQAVSRTSLYSEETVVPDQAITRREALRCATVNGARLSFEEDVKGALAPGMVADLAVLSADPLSVAEARIPEIHALMTMVGGQIVYERPGWTAAEGRPIPV</sequence>
<dbReference type="InterPro" id="IPR032466">
    <property type="entry name" value="Metal_Hydrolase"/>
</dbReference>
<organism evidence="2 3">
    <name type="scientific">Aquabacter spiritensis</name>
    <dbReference type="NCBI Taxonomy" id="933073"/>
    <lineage>
        <taxon>Bacteria</taxon>
        <taxon>Pseudomonadati</taxon>
        <taxon>Pseudomonadota</taxon>
        <taxon>Alphaproteobacteria</taxon>
        <taxon>Hyphomicrobiales</taxon>
        <taxon>Xanthobacteraceae</taxon>
        <taxon>Aquabacter</taxon>
    </lineage>
</organism>
<protein>
    <recommendedName>
        <fullName evidence="1">Amidohydrolase 3 domain-containing protein</fullName>
    </recommendedName>
</protein>
<evidence type="ECO:0000259" key="1">
    <source>
        <dbReference type="Pfam" id="PF07969"/>
    </source>
</evidence>
<dbReference type="PANTHER" id="PTHR22642:SF2">
    <property type="entry name" value="PROTEIN LONG AFTER FAR-RED 3"/>
    <property type="match status" value="1"/>
</dbReference>
<dbReference type="Gene3D" id="2.30.40.10">
    <property type="entry name" value="Urease, subunit C, domain 1"/>
    <property type="match status" value="1"/>
</dbReference>
<dbReference type="SUPFAM" id="SSF51556">
    <property type="entry name" value="Metallo-dependent hydrolases"/>
    <property type="match status" value="1"/>
</dbReference>